<dbReference type="Gene3D" id="3.30.70.270">
    <property type="match status" value="1"/>
</dbReference>
<dbReference type="PANTHER" id="PTHR48475:SF1">
    <property type="entry name" value="RNASE H TYPE-1 DOMAIN-CONTAINING PROTEIN"/>
    <property type="match status" value="1"/>
</dbReference>
<feature type="domain" description="Reverse transcriptase/retrotransposon-derived protein RNase H-like" evidence="2">
    <location>
        <begin position="402"/>
        <end position="492"/>
    </location>
</feature>
<dbReference type="CDD" id="cd09274">
    <property type="entry name" value="RNase_HI_RT_Ty3"/>
    <property type="match status" value="1"/>
</dbReference>
<proteinExistence type="predicted"/>
<evidence type="ECO:0000259" key="1">
    <source>
        <dbReference type="Pfam" id="PF00078"/>
    </source>
</evidence>
<evidence type="ECO:0000259" key="2">
    <source>
        <dbReference type="Pfam" id="PF17919"/>
    </source>
</evidence>
<keyword evidence="3" id="KW-1185">Reference proteome</keyword>
<dbReference type="Gene3D" id="3.10.10.10">
    <property type="entry name" value="HIV Type 1 Reverse Transcriptase, subunit A, domain 1"/>
    <property type="match status" value="1"/>
</dbReference>
<dbReference type="InterPro" id="IPR043128">
    <property type="entry name" value="Rev_trsase/Diguanyl_cyclase"/>
</dbReference>
<dbReference type="InterPro" id="IPR041577">
    <property type="entry name" value="RT_RNaseH_2"/>
</dbReference>
<dbReference type="RefSeq" id="XP_016647201.1">
    <property type="nucleotide sequence ID" value="XM_016791715.1"/>
</dbReference>
<dbReference type="GeneID" id="107880389"/>
<feature type="domain" description="Reverse transcriptase" evidence="1">
    <location>
        <begin position="287"/>
        <end position="392"/>
    </location>
</feature>
<dbReference type="InterPro" id="IPR043502">
    <property type="entry name" value="DNA/RNA_pol_sf"/>
</dbReference>
<reference evidence="3" key="1">
    <citation type="journal article" date="2012" name="Nat. Commun.">
        <title>The genome of Prunus mume.</title>
        <authorList>
            <person name="Zhang Q."/>
            <person name="Chen W."/>
            <person name="Sun L."/>
            <person name="Zhao F."/>
            <person name="Huang B."/>
            <person name="Yang W."/>
            <person name="Tao Y."/>
            <person name="Wang J."/>
            <person name="Yuan Z."/>
            <person name="Fan G."/>
            <person name="Xing Z."/>
            <person name="Han C."/>
            <person name="Pan H."/>
            <person name="Zhong X."/>
            <person name="Shi W."/>
            <person name="Liang X."/>
            <person name="Du D."/>
            <person name="Sun F."/>
            <person name="Xu Z."/>
            <person name="Hao R."/>
            <person name="Lv T."/>
            <person name="Lv Y."/>
            <person name="Zheng Z."/>
            <person name="Sun M."/>
            <person name="Luo L."/>
            <person name="Cai M."/>
            <person name="Gao Y."/>
            <person name="Wang J."/>
            <person name="Yin Y."/>
            <person name="Xu X."/>
            <person name="Cheng T."/>
            <person name="Wang J."/>
        </authorList>
    </citation>
    <scope>NUCLEOTIDE SEQUENCE [LARGE SCALE GENOMIC DNA]</scope>
</reference>
<dbReference type="Proteomes" id="UP000694861">
    <property type="component" value="Linkage group LG2"/>
</dbReference>
<dbReference type="PANTHER" id="PTHR48475">
    <property type="entry name" value="RIBONUCLEASE H"/>
    <property type="match status" value="1"/>
</dbReference>
<dbReference type="Pfam" id="PF17919">
    <property type="entry name" value="RT_RNaseH_2"/>
    <property type="match status" value="1"/>
</dbReference>
<name>A0ABM1LIH4_PRUMU</name>
<dbReference type="Gene3D" id="3.10.20.370">
    <property type="match status" value="1"/>
</dbReference>
<dbReference type="Gene3D" id="2.40.70.10">
    <property type="entry name" value="Acid Proteases"/>
    <property type="match status" value="1"/>
</dbReference>
<reference evidence="4" key="2">
    <citation type="submission" date="2025-08" db="UniProtKB">
        <authorList>
            <consortium name="RefSeq"/>
        </authorList>
    </citation>
    <scope>IDENTIFICATION</scope>
</reference>
<dbReference type="InterPro" id="IPR000477">
    <property type="entry name" value="RT_dom"/>
</dbReference>
<evidence type="ECO:0000313" key="4">
    <source>
        <dbReference type="RefSeq" id="XP_016647201.1"/>
    </source>
</evidence>
<protein>
    <submittedName>
        <fullName evidence="4">Uncharacterized protein LOC107880389</fullName>
    </submittedName>
</protein>
<accession>A0ABM1LIH4</accession>
<dbReference type="Pfam" id="PF00078">
    <property type="entry name" value="RVT_1"/>
    <property type="match status" value="1"/>
</dbReference>
<dbReference type="CDD" id="cd00303">
    <property type="entry name" value="retropepsin_like"/>
    <property type="match status" value="1"/>
</dbReference>
<organism evidence="3 4">
    <name type="scientific">Prunus mume</name>
    <name type="common">Japanese apricot</name>
    <name type="synonym">Armeniaca mume</name>
    <dbReference type="NCBI Taxonomy" id="102107"/>
    <lineage>
        <taxon>Eukaryota</taxon>
        <taxon>Viridiplantae</taxon>
        <taxon>Streptophyta</taxon>
        <taxon>Embryophyta</taxon>
        <taxon>Tracheophyta</taxon>
        <taxon>Spermatophyta</taxon>
        <taxon>Magnoliopsida</taxon>
        <taxon>eudicotyledons</taxon>
        <taxon>Gunneridae</taxon>
        <taxon>Pentapetalae</taxon>
        <taxon>rosids</taxon>
        <taxon>fabids</taxon>
        <taxon>Rosales</taxon>
        <taxon>Rosaceae</taxon>
        <taxon>Amygdaloideae</taxon>
        <taxon>Amygdaleae</taxon>
        <taxon>Prunus</taxon>
    </lineage>
</organism>
<dbReference type="InterPro" id="IPR021109">
    <property type="entry name" value="Peptidase_aspartic_dom_sf"/>
</dbReference>
<dbReference type="CDD" id="cd01647">
    <property type="entry name" value="RT_LTR"/>
    <property type="match status" value="1"/>
</dbReference>
<gene>
    <name evidence="4" type="primary">LOC107880389</name>
</gene>
<sequence length="620" mass="71067">MANHLRPLFIIENFGGVPIPKVMIDEGATINLLPHRMLSKMGRTEKDLIPTRLTVTNFAGGITKTHGILDVDVIVGNKKLKIAFFVQLALWNEEGYMEIVEANPRPFLPSAMCFKARYYHDDLGPFTFLGVNQNGRPLEKDRATTIRSITKILLMYWEERKLFMQNPAINMAEFTHESTKDQEEESLQEEVLDFAPAALDNSLPEVEDPLQEINLGTEEDSRPTFISALLKEPLKSELIVLLQEFRDCFAWHYHEMPRLDRELVEHKLPIKKGYFQSNKLEEEFLKRKIGAVRICVDYRNLNEASPKDEYPMPMADMLVDGAAHNQMLSFMDGNVGYNQIMVAEEDIHKTAFMCSGHIGAFEYTVMPFGLRNTGATYQRAMNSVFHDMIGHYLEEQNFKRKEQHQQAFEEIKSYLSNPSVLSPPKRGKPFKLYVSASEVSIGSLLVQDNKEGKKQAVYYLSRTLTEVERKYSAIERLCLALYFTAVKLRHYMPPYTIYIIAKTDLIKYMLTRPMLRGRIGKWTLALTEFAFRYVPQKAVKGQAVADFLADHPGEEIENMDSLDIENADLLTRVHVCLNNPIYSVHLTPWKLYFDGSKTDMASGAGIVLEEPLGIRHCYSF</sequence>
<evidence type="ECO:0000313" key="3">
    <source>
        <dbReference type="Proteomes" id="UP000694861"/>
    </source>
</evidence>
<dbReference type="SUPFAM" id="SSF56672">
    <property type="entry name" value="DNA/RNA polymerases"/>
    <property type="match status" value="1"/>
</dbReference>